<dbReference type="PANTHER" id="PTHR43280:SF28">
    <property type="entry name" value="HTH-TYPE TRANSCRIPTIONAL ACTIVATOR RHAS"/>
    <property type="match status" value="1"/>
</dbReference>
<organism evidence="5 6">
    <name type="scientific">Fusibacter ferrireducens</name>
    <dbReference type="NCBI Taxonomy" id="2785058"/>
    <lineage>
        <taxon>Bacteria</taxon>
        <taxon>Bacillati</taxon>
        <taxon>Bacillota</taxon>
        <taxon>Clostridia</taxon>
        <taxon>Eubacteriales</taxon>
        <taxon>Eubacteriales Family XII. Incertae Sedis</taxon>
        <taxon>Fusibacter</taxon>
    </lineage>
</organism>
<evidence type="ECO:0000259" key="4">
    <source>
        <dbReference type="PROSITE" id="PS01124"/>
    </source>
</evidence>
<keyword evidence="2" id="KW-0238">DNA-binding</keyword>
<dbReference type="PRINTS" id="PR00032">
    <property type="entry name" value="HTHARAC"/>
</dbReference>
<dbReference type="RefSeq" id="WP_194702877.1">
    <property type="nucleotide sequence ID" value="NZ_JADKNH010000010.1"/>
</dbReference>
<sequence length="265" mass="31224">MHQIKNIKNYPANLEQNPEYIVEMLKKKYNKLTVHNRKTHTNYIRFPYEYFSDLKFFLERENPLAVQTLLNIAGEVTVEKIVGKSELREFKNALIVFMTLFVNVMIEVYGDRDNQTIAFSRLISKLEDIDDYEKMKRMVLDEMSNMIRKQSIVKTSVSHSMLVQNALKMIQGQFRKQMRLKSLAQELSVSESYLSRCLKRETGMTLSEHILKLRIDEAKQLLIKTDASVYDIATAVGFNYQNHFASVFKKYTGLQPLVYRNRHFR</sequence>
<evidence type="ECO:0000256" key="1">
    <source>
        <dbReference type="ARBA" id="ARBA00023015"/>
    </source>
</evidence>
<evidence type="ECO:0000256" key="2">
    <source>
        <dbReference type="ARBA" id="ARBA00023125"/>
    </source>
</evidence>
<keyword evidence="6" id="KW-1185">Reference proteome</keyword>
<feature type="domain" description="HTH araC/xylS-type" evidence="4">
    <location>
        <begin position="164"/>
        <end position="262"/>
    </location>
</feature>
<dbReference type="Proteomes" id="UP000614200">
    <property type="component" value="Unassembled WGS sequence"/>
</dbReference>
<proteinExistence type="predicted"/>
<evidence type="ECO:0000313" key="5">
    <source>
        <dbReference type="EMBL" id="MBF4694635.1"/>
    </source>
</evidence>
<comment type="caution">
    <text evidence="5">The sequence shown here is derived from an EMBL/GenBank/DDBJ whole genome shotgun (WGS) entry which is preliminary data.</text>
</comment>
<keyword evidence="1" id="KW-0805">Transcription regulation</keyword>
<evidence type="ECO:0000256" key="3">
    <source>
        <dbReference type="ARBA" id="ARBA00023163"/>
    </source>
</evidence>
<dbReference type="InterPro" id="IPR018060">
    <property type="entry name" value="HTH_AraC"/>
</dbReference>
<evidence type="ECO:0000313" key="6">
    <source>
        <dbReference type="Proteomes" id="UP000614200"/>
    </source>
</evidence>
<dbReference type="SMART" id="SM00342">
    <property type="entry name" value="HTH_ARAC"/>
    <property type="match status" value="1"/>
</dbReference>
<reference evidence="5 6" key="1">
    <citation type="submission" date="2020-11" db="EMBL/GenBank/DDBJ databases">
        <title>Fusibacter basophilias sp. nov.</title>
        <authorList>
            <person name="Qiu D."/>
        </authorList>
    </citation>
    <scope>NUCLEOTIDE SEQUENCE [LARGE SCALE GENOMIC DNA]</scope>
    <source>
        <strain evidence="5 6">Q10-2</strain>
    </source>
</reference>
<dbReference type="PANTHER" id="PTHR43280">
    <property type="entry name" value="ARAC-FAMILY TRANSCRIPTIONAL REGULATOR"/>
    <property type="match status" value="1"/>
</dbReference>
<dbReference type="Pfam" id="PF12833">
    <property type="entry name" value="HTH_18"/>
    <property type="match status" value="1"/>
</dbReference>
<protein>
    <submittedName>
        <fullName evidence="5">Helix-turn-helix transcriptional regulator</fullName>
    </submittedName>
</protein>
<dbReference type="PROSITE" id="PS01124">
    <property type="entry name" value="HTH_ARAC_FAMILY_2"/>
    <property type="match status" value="1"/>
</dbReference>
<dbReference type="Gene3D" id="1.10.10.60">
    <property type="entry name" value="Homeodomain-like"/>
    <property type="match status" value="2"/>
</dbReference>
<keyword evidence="3" id="KW-0804">Transcription</keyword>
<gene>
    <name evidence="5" type="ORF">ISU02_16100</name>
</gene>
<dbReference type="InterPro" id="IPR009057">
    <property type="entry name" value="Homeodomain-like_sf"/>
</dbReference>
<dbReference type="EMBL" id="JADKNH010000010">
    <property type="protein sequence ID" value="MBF4694635.1"/>
    <property type="molecule type" value="Genomic_DNA"/>
</dbReference>
<accession>A0ABR9ZXP9</accession>
<dbReference type="InterPro" id="IPR020449">
    <property type="entry name" value="Tscrpt_reg_AraC-type_HTH"/>
</dbReference>
<name>A0ABR9ZXP9_9FIRM</name>
<dbReference type="SUPFAM" id="SSF46689">
    <property type="entry name" value="Homeodomain-like"/>
    <property type="match status" value="2"/>
</dbReference>